<protein>
    <recommendedName>
        <fullName evidence="3 12">Cutinase</fullName>
        <ecNumber evidence="3 12">3.1.1.74</ecNumber>
    </recommendedName>
</protein>
<evidence type="ECO:0000256" key="12">
    <source>
        <dbReference type="RuleBase" id="RU361263"/>
    </source>
</evidence>
<evidence type="ECO:0000313" key="13">
    <source>
        <dbReference type="EMBL" id="KAG9244352.1"/>
    </source>
</evidence>
<keyword evidence="14" id="KW-1185">Reference proteome</keyword>
<comment type="subcellular location">
    <subcellularLocation>
        <location evidence="1 12">Secreted</location>
    </subcellularLocation>
</comment>
<reference evidence="13" key="1">
    <citation type="journal article" date="2021" name="IMA Fungus">
        <title>Genomic characterization of three marine fungi, including Emericellopsis atlantica sp. nov. with signatures of a generalist lifestyle and marine biomass degradation.</title>
        <authorList>
            <person name="Hagestad O.C."/>
            <person name="Hou L."/>
            <person name="Andersen J.H."/>
            <person name="Hansen E.H."/>
            <person name="Altermark B."/>
            <person name="Li C."/>
            <person name="Kuhnert E."/>
            <person name="Cox R.J."/>
            <person name="Crous P.W."/>
            <person name="Spatafora J.W."/>
            <person name="Lail K."/>
            <person name="Amirebrahimi M."/>
            <person name="Lipzen A."/>
            <person name="Pangilinan J."/>
            <person name="Andreopoulos W."/>
            <person name="Hayes R.D."/>
            <person name="Ng V."/>
            <person name="Grigoriev I.V."/>
            <person name="Jackson S.A."/>
            <person name="Sutton T.D.S."/>
            <person name="Dobson A.D.W."/>
            <person name="Rama T."/>
        </authorList>
    </citation>
    <scope>NUCLEOTIDE SEQUENCE</scope>
    <source>
        <strain evidence="13">TRa3180A</strain>
    </source>
</reference>
<evidence type="ECO:0000256" key="4">
    <source>
        <dbReference type="ARBA" id="ARBA00022487"/>
    </source>
</evidence>
<comment type="function">
    <text evidence="12">Catalyzes the hydrolysis of complex carboxylic polyesters found in the cell wall of plants. Degrades cutin, a macromolecule that forms the structure of the plant cuticle.</text>
</comment>
<dbReference type="Gene3D" id="3.40.50.1820">
    <property type="entry name" value="alpha/beta hydrolase"/>
    <property type="match status" value="1"/>
</dbReference>
<dbReference type="PROSITE" id="PS00155">
    <property type="entry name" value="CUTINASE_1"/>
    <property type="match status" value="1"/>
</dbReference>
<evidence type="ECO:0000256" key="1">
    <source>
        <dbReference type="ARBA" id="ARBA00004613"/>
    </source>
</evidence>
<evidence type="ECO:0000256" key="6">
    <source>
        <dbReference type="ARBA" id="ARBA00022729"/>
    </source>
</evidence>
<dbReference type="InterPro" id="IPR000675">
    <property type="entry name" value="Cutinase/axe"/>
</dbReference>
<dbReference type="SMART" id="SM01110">
    <property type="entry name" value="Cutinase"/>
    <property type="match status" value="1"/>
</dbReference>
<keyword evidence="4 12" id="KW-0719">Serine esterase</keyword>
<feature type="disulfide bond" evidence="11">
    <location>
        <begin position="144"/>
        <end position="151"/>
    </location>
</feature>
<dbReference type="AlphaFoldDB" id="A0A9P7Z3A6"/>
<evidence type="ECO:0000256" key="8">
    <source>
        <dbReference type="ARBA" id="ARBA00023157"/>
    </source>
</evidence>
<dbReference type="InterPro" id="IPR011150">
    <property type="entry name" value="Cutinase_monf"/>
</dbReference>
<dbReference type="PRINTS" id="PR00129">
    <property type="entry name" value="CUTINASE"/>
</dbReference>
<accession>A0A9P7Z3A6</accession>
<evidence type="ECO:0000256" key="3">
    <source>
        <dbReference type="ARBA" id="ARBA00013095"/>
    </source>
</evidence>
<dbReference type="SUPFAM" id="SSF53474">
    <property type="entry name" value="alpha/beta-Hydrolases"/>
    <property type="match status" value="1"/>
</dbReference>
<feature type="non-terminal residue" evidence="13">
    <location>
        <position position="1"/>
    </location>
</feature>
<feature type="active site" evidence="10">
    <location>
        <position position="148"/>
    </location>
</feature>
<dbReference type="OrthoDB" id="2975078at2759"/>
<comment type="similarity">
    <text evidence="2 12">Belongs to the cutinase family.</text>
</comment>
<dbReference type="PANTHER" id="PTHR48250">
    <property type="entry name" value="CUTINASE 2-RELATED"/>
    <property type="match status" value="1"/>
</dbReference>
<evidence type="ECO:0000256" key="10">
    <source>
        <dbReference type="PIRSR" id="PIRSR611150-1"/>
    </source>
</evidence>
<evidence type="ECO:0000256" key="7">
    <source>
        <dbReference type="ARBA" id="ARBA00022801"/>
    </source>
</evidence>
<feature type="non-terminal residue" evidence="13">
    <location>
        <position position="174"/>
    </location>
</feature>
<dbReference type="PANTHER" id="PTHR48250:SF2">
    <property type="entry name" value="CUTINASE"/>
    <property type="match status" value="1"/>
</dbReference>
<evidence type="ECO:0000256" key="9">
    <source>
        <dbReference type="ARBA" id="ARBA00034045"/>
    </source>
</evidence>
<proteinExistence type="inferred from homology"/>
<keyword evidence="8 11" id="KW-1015">Disulfide bond</keyword>
<dbReference type="GO" id="GO:0016052">
    <property type="term" value="P:carbohydrate catabolic process"/>
    <property type="evidence" value="ECO:0007669"/>
    <property type="project" value="TreeGrafter"/>
</dbReference>
<dbReference type="InterPro" id="IPR043580">
    <property type="entry name" value="CUTINASE_1"/>
</dbReference>
<name>A0A9P7Z3A6_9HELO</name>
<feature type="active site" description="Nucleophile" evidence="10">
    <location>
        <position position="96"/>
    </location>
</feature>
<evidence type="ECO:0000256" key="2">
    <source>
        <dbReference type="ARBA" id="ARBA00007534"/>
    </source>
</evidence>
<evidence type="ECO:0000313" key="14">
    <source>
        <dbReference type="Proteomes" id="UP000887226"/>
    </source>
</evidence>
<dbReference type="InterPro" id="IPR029058">
    <property type="entry name" value="AB_hydrolase_fold"/>
</dbReference>
<dbReference type="Proteomes" id="UP000887226">
    <property type="component" value="Unassembled WGS sequence"/>
</dbReference>
<dbReference type="EMBL" id="MU253912">
    <property type="protein sequence ID" value="KAG9244352.1"/>
    <property type="molecule type" value="Genomic_DNA"/>
</dbReference>
<dbReference type="GO" id="GO:0005576">
    <property type="term" value="C:extracellular region"/>
    <property type="evidence" value="ECO:0007669"/>
    <property type="project" value="UniProtKB-SubCell"/>
</dbReference>
<dbReference type="Pfam" id="PF01083">
    <property type="entry name" value="Cutinase"/>
    <property type="match status" value="1"/>
</dbReference>
<comment type="catalytic activity">
    <reaction evidence="9 12">
        <text>cutin + H2O = cutin monomers.</text>
        <dbReference type="EC" id="3.1.1.74"/>
    </reaction>
</comment>
<feature type="active site" description="Proton donor/acceptor" evidence="10">
    <location>
        <position position="160"/>
    </location>
</feature>
<comment type="caution">
    <text evidence="13">The sequence shown here is derived from an EMBL/GenBank/DDBJ whole genome shotgun (WGS) entry which is preliminary data.</text>
</comment>
<gene>
    <name evidence="13" type="ORF">BJ878DRAFT_402286</name>
</gene>
<keyword evidence="6" id="KW-0732">Signal</keyword>
<keyword evidence="5 12" id="KW-0964">Secreted</keyword>
<dbReference type="EC" id="3.1.1.74" evidence="3 12"/>
<keyword evidence="7 12" id="KW-0378">Hydrolase</keyword>
<feature type="disulfide bond" evidence="11">
    <location>
        <begin position="10"/>
        <end position="85"/>
    </location>
</feature>
<organism evidence="13 14">
    <name type="scientific">Calycina marina</name>
    <dbReference type="NCBI Taxonomy" id="1763456"/>
    <lineage>
        <taxon>Eukaryota</taxon>
        <taxon>Fungi</taxon>
        <taxon>Dikarya</taxon>
        <taxon>Ascomycota</taxon>
        <taxon>Pezizomycotina</taxon>
        <taxon>Leotiomycetes</taxon>
        <taxon>Helotiales</taxon>
        <taxon>Pezizellaceae</taxon>
        <taxon>Calycina</taxon>
    </lineage>
</organism>
<evidence type="ECO:0000256" key="5">
    <source>
        <dbReference type="ARBA" id="ARBA00022525"/>
    </source>
</evidence>
<sequence>TTENGLSDACKPVTFIFARGTNEDGNVGRIAGPPLFSELRSTLTTANIAVQGVTYSATIAGYLSGGDAAGSTEMARLINLASTKCPSTEIVIGGYSQGAQLVHNSAKKLTAAVTAKIVAVVVFGDPYRGQAVGTVPTAKVLSICHDQDIICTGSGGFLTHLTYGIDAVTAATFI</sequence>
<evidence type="ECO:0000256" key="11">
    <source>
        <dbReference type="PIRSR" id="PIRSR611150-2"/>
    </source>
</evidence>
<dbReference type="GO" id="GO:0050525">
    <property type="term" value="F:cutinase activity"/>
    <property type="evidence" value="ECO:0007669"/>
    <property type="project" value="UniProtKB-UniRule"/>
</dbReference>